<keyword evidence="2" id="KW-1185">Reference proteome</keyword>
<organism evidence="1 2">
    <name type="scientific">Hymenobacter qilianensis</name>
    <dbReference type="NCBI Taxonomy" id="1385715"/>
    <lineage>
        <taxon>Bacteria</taxon>
        <taxon>Pseudomonadati</taxon>
        <taxon>Bacteroidota</taxon>
        <taxon>Cytophagia</taxon>
        <taxon>Cytophagales</taxon>
        <taxon>Hymenobacteraceae</taxon>
        <taxon>Hymenobacter</taxon>
    </lineage>
</organism>
<dbReference type="Proteomes" id="UP000605392">
    <property type="component" value="Unassembled WGS sequence"/>
</dbReference>
<evidence type="ECO:0000313" key="2">
    <source>
        <dbReference type="Proteomes" id="UP000605392"/>
    </source>
</evidence>
<gene>
    <name evidence="1" type="ORF">GCM10011375_27650</name>
</gene>
<evidence type="ECO:0000313" key="1">
    <source>
        <dbReference type="EMBL" id="GGF70987.1"/>
    </source>
</evidence>
<dbReference type="EMBL" id="BMFN01000002">
    <property type="protein sequence ID" value="GGF70987.1"/>
    <property type="molecule type" value="Genomic_DNA"/>
</dbReference>
<keyword evidence="1" id="KW-0804">Transcription</keyword>
<name>A0ACB5PTV1_9BACT</name>
<accession>A0ACB5PTV1</accession>
<protein>
    <submittedName>
        <fullName evidence="1">DNA-directed RNA polymerase sigma-70 factor</fullName>
    </submittedName>
</protein>
<comment type="caution">
    <text evidence="1">The sequence shown here is derived from an EMBL/GenBank/DDBJ whole genome shotgun (WGS) entry which is preliminary data.</text>
</comment>
<proteinExistence type="predicted"/>
<keyword evidence="1" id="KW-0240">DNA-directed RNA polymerase</keyword>
<reference evidence="1 2" key="1">
    <citation type="journal article" date="2019" name="Int. J. Syst. Evol. Microbiol.">
        <title>The Global Catalogue of Microorganisms (GCM) 10K type strain sequencing project: providing services to taxonomists for standard genome sequencing and annotation.</title>
        <authorList>
            <consortium name="The Broad Institute Genomics Platform"/>
            <consortium name="The Broad Institute Genome Sequencing Center for Infectious Disease"/>
            <person name="Wu L."/>
            <person name="Ma J."/>
        </authorList>
    </citation>
    <scope>NUCLEOTIDE SEQUENCE [LARGE SCALE GENOMIC DNA]</scope>
    <source>
        <strain evidence="1 2">CGMCC 1.12720</strain>
    </source>
</reference>
<sequence>MNFVKSFSVRLYASYTDADLLQALRADDEGAFEEIYKRYCYRLFTVAYRKLKQREEAEELVQDLLADLWSRRASLQIQQLDQYLFSAVRYRIINFIKSRKLKSGYELYCQLHASSSTANTENFLALNDLNDALLAGVENLPEKSRQVFQLSRLEHCTVPEISVRVNLSEKTVEYHLTKALKLLRSYLRDFLVLTLSLFTFLQ</sequence>